<evidence type="ECO:0000256" key="3">
    <source>
        <dbReference type="ARBA" id="ARBA00023163"/>
    </source>
</evidence>
<dbReference type="GO" id="GO:0003700">
    <property type="term" value="F:DNA-binding transcription factor activity"/>
    <property type="evidence" value="ECO:0007669"/>
    <property type="project" value="InterPro"/>
</dbReference>
<organism evidence="5">
    <name type="scientific">hydrothermal vent metagenome</name>
    <dbReference type="NCBI Taxonomy" id="652676"/>
    <lineage>
        <taxon>unclassified sequences</taxon>
        <taxon>metagenomes</taxon>
        <taxon>ecological metagenomes</taxon>
    </lineage>
</organism>
<dbReference type="InterPro" id="IPR036390">
    <property type="entry name" value="WH_DNA-bd_sf"/>
</dbReference>
<proteinExistence type="predicted"/>
<dbReference type="SUPFAM" id="SSF46785">
    <property type="entry name" value="Winged helix' DNA-binding domain"/>
    <property type="match status" value="1"/>
</dbReference>
<sequence>MFKCYYICSMKNEKVVPVCEIDIVDEKKVEAAREKIENIGQVLGMADIFKLLGEPTRLKIILALENSELCVCDIAAAINSTISAVSHQLRLLRNARLVKYKKAGKMVFYSVEDTHIDKLIEQVKEHIEE</sequence>
<dbReference type="NCBIfam" id="NF033788">
    <property type="entry name" value="HTH_metalloreg"/>
    <property type="match status" value="1"/>
</dbReference>
<evidence type="ECO:0000256" key="1">
    <source>
        <dbReference type="ARBA" id="ARBA00023015"/>
    </source>
</evidence>
<dbReference type="PANTHER" id="PTHR43132">
    <property type="entry name" value="ARSENICAL RESISTANCE OPERON REPRESSOR ARSR-RELATED"/>
    <property type="match status" value="1"/>
</dbReference>
<protein>
    <recommendedName>
        <fullName evidence="4">HTH arsR-type domain-containing protein</fullName>
    </recommendedName>
</protein>
<dbReference type="AlphaFoldDB" id="A0A3B1BHD2"/>
<dbReference type="CDD" id="cd00090">
    <property type="entry name" value="HTH_ARSR"/>
    <property type="match status" value="1"/>
</dbReference>
<dbReference type="Gene3D" id="1.10.10.10">
    <property type="entry name" value="Winged helix-like DNA-binding domain superfamily/Winged helix DNA-binding domain"/>
    <property type="match status" value="1"/>
</dbReference>
<dbReference type="PROSITE" id="PS00846">
    <property type="entry name" value="HTH_ARSR_1"/>
    <property type="match status" value="1"/>
</dbReference>
<gene>
    <name evidence="5" type="ORF">MNBD_IGNAVI01-3031</name>
</gene>
<name>A0A3B1BHD2_9ZZZZ</name>
<feature type="domain" description="HTH arsR-type" evidence="4">
    <location>
        <begin position="36"/>
        <end position="129"/>
    </location>
</feature>
<dbReference type="PRINTS" id="PR00778">
    <property type="entry name" value="HTHARSR"/>
</dbReference>
<dbReference type="SMART" id="SM00418">
    <property type="entry name" value="HTH_ARSR"/>
    <property type="match status" value="1"/>
</dbReference>
<dbReference type="PANTHER" id="PTHR43132:SF6">
    <property type="entry name" value="HTH-TYPE TRANSCRIPTIONAL REPRESSOR CZRA"/>
    <property type="match status" value="1"/>
</dbReference>
<dbReference type="GO" id="GO:0003677">
    <property type="term" value="F:DNA binding"/>
    <property type="evidence" value="ECO:0007669"/>
    <property type="project" value="UniProtKB-KW"/>
</dbReference>
<dbReference type="InterPro" id="IPR036388">
    <property type="entry name" value="WH-like_DNA-bd_sf"/>
</dbReference>
<dbReference type="InterPro" id="IPR051011">
    <property type="entry name" value="Metal_resp_trans_reg"/>
</dbReference>
<keyword evidence="2" id="KW-0238">DNA-binding</keyword>
<dbReference type="PROSITE" id="PS50987">
    <property type="entry name" value="HTH_ARSR_2"/>
    <property type="match status" value="1"/>
</dbReference>
<evidence type="ECO:0000313" key="5">
    <source>
        <dbReference type="EMBL" id="VAX15512.1"/>
    </source>
</evidence>
<keyword evidence="3" id="KW-0804">Transcription</keyword>
<dbReference type="InterPro" id="IPR011991">
    <property type="entry name" value="ArsR-like_HTH"/>
</dbReference>
<reference evidence="5" key="1">
    <citation type="submission" date="2018-06" db="EMBL/GenBank/DDBJ databases">
        <authorList>
            <person name="Zhirakovskaya E."/>
        </authorList>
    </citation>
    <scope>NUCLEOTIDE SEQUENCE</scope>
</reference>
<dbReference type="Pfam" id="PF01022">
    <property type="entry name" value="HTH_5"/>
    <property type="match status" value="1"/>
</dbReference>
<evidence type="ECO:0000256" key="2">
    <source>
        <dbReference type="ARBA" id="ARBA00023125"/>
    </source>
</evidence>
<keyword evidence="1" id="KW-0805">Transcription regulation</keyword>
<dbReference type="InterPro" id="IPR001845">
    <property type="entry name" value="HTH_ArsR_DNA-bd_dom"/>
</dbReference>
<evidence type="ECO:0000259" key="4">
    <source>
        <dbReference type="PROSITE" id="PS50987"/>
    </source>
</evidence>
<accession>A0A3B1BHD2</accession>
<dbReference type="InterPro" id="IPR018334">
    <property type="entry name" value="ArsR_HTH"/>
</dbReference>
<dbReference type="EMBL" id="UOGD01000023">
    <property type="protein sequence ID" value="VAX15512.1"/>
    <property type="molecule type" value="Genomic_DNA"/>
</dbReference>